<dbReference type="Pfam" id="PF07947">
    <property type="entry name" value="YhhN"/>
    <property type="match status" value="1"/>
</dbReference>
<gene>
    <name evidence="7" type="ORF">SALB_03183</name>
</gene>
<evidence type="ECO:0000256" key="3">
    <source>
        <dbReference type="ARBA" id="ARBA00022692"/>
    </source>
</evidence>
<sequence length="257" mass="25938">MRAPAPRPRAARALLLVFAVLGAGHLAALVAHAGAAPGSGPAVLADTVVHLTKPALMPLLAAHVLLRGGPPLLAGALLFGCGGDTFLQIGGGTAFLVGMASFAAGHLCYLVLFARHGRRGRAGGPAAGTGRRRARTAGAAGLYAAALVVTVVLLWPDLPADLRIPVAGYSLLLTVMAFGALWTAPWAAVGGLLFLLSDSLIAGGIARWPQLPAPQFWIMLTYTAAQCALAIGVLAAAAGPRGPVSPVPRPAVAYRAP</sequence>
<feature type="transmembrane region" description="Helical" evidence="6">
    <location>
        <begin position="216"/>
        <end position="238"/>
    </location>
</feature>
<feature type="transmembrane region" description="Helical" evidence="6">
    <location>
        <begin position="94"/>
        <end position="113"/>
    </location>
</feature>
<feature type="transmembrane region" description="Helical" evidence="6">
    <location>
        <begin position="134"/>
        <end position="155"/>
    </location>
</feature>
<comment type="caution">
    <text evidence="7">The sequence shown here is derived from an EMBL/GenBank/DDBJ whole genome shotgun (WGS) entry which is preliminary data.</text>
</comment>
<evidence type="ECO:0000256" key="1">
    <source>
        <dbReference type="ARBA" id="ARBA00004141"/>
    </source>
</evidence>
<name>A0A401QYM4_STRNR</name>
<evidence type="ECO:0000313" key="7">
    <source>
        <dbReference type="EMBL" id="GCB90476.1"/>
    </source>
</evidence>
<evidence type="ECO:0000313" key="8">
    <source>
        <dbReference type="Proteomes" id="UP000288351"/>
    </source>
</evidence>
<feature type="transmembrane region" description="Helical" evidence="6">
    <location>
        <begin position="167"/>
        <end position="196"/>
    </location>
</feature>
<reference evidence="7 8" key="1">
    <citation type="journal article" date="2019" name="Microbiol. Resour. Announc.">
        <title>Draft Genome Sequence of the Most Traditional epsilon-Poly-l-Lysine Producer, Streptomyces albulus NBRC14147.</title>
        <authorList>
            <person name="Yamanaka K."/>
            <person name="Hamano Y."/>
        </authorList>
    </citation>
    <scope>NUCLEOTIDE SEQUENCE [LARGE SCALE GENOMIC DNA]</scope>
    <source>
        <strain evidence="7 8">NBRC 14147</strain>
    </source>
</reference>
<comment type="subcellular location">
    <subcellularLocation>
        <location evidence="1">Membrane</location>
        <topology evidence="1">Multi-pass membrane protein</topology>
    </subcellularLocation>
</comment>
<organism evidence="7 8">
    <name type="scientific">Streptomyces noursei</name>
    <name type="common">Streptomyces albulus</name>
    <dbReference type="NCBI Taxonomy" id="1971"/>
    <lineage>
        <taxon>Bacteria</taxon>
        <taxon>Bacillati</taxon>
        <taxon>Actinomycetota</taxon>
        <taxon>Actinomycetes</taxon>
        <taxon>Kitasatosporales</taxon>
        <taxon>Streptomycetaceae</taxon>
        <taxon>Streptomyces</taxon>
    </lineage>
</organism>
<evidence type="ECO:0000256" key="5">
    <source>
        <dbReference type="ARBA" id="ARBA00023136"/>
    </source>
</evidence>
<dbReference type="GO" id="GO:0016787">
    <property type="term" value="F:hydrolase activity"/>
    <property type="evidence" value="ECO:0007669"/>
    <property type="project" value="TreeGrafter"/>
</dbReference>
<dbReference type="RefSeq" id="WP_016577092.1">
    <property type="nucleotide sequence ID" value="NZ_BHXC01000006.1"/>
</dbReference>
<protein>
    <recommendedName>
        <fullName evidence="9">Lysoplasmalogenase</fullName>
    </recommendedName>
</protein>
<evidence type="ECO:0008006" key="9">
    <source>
        <dbReference type="Google" id="ProtNLM"/>
    </source>
</evidence>
<keyword evidence="3 6" id="KW-0812">Transmembrane</keyword>
<keyword evidence="5 6" id="KW-0472">Membrane</keyword>
<dbReference type="InterPro" id="IPR012506">
    <property type="entry name" value="TMEM86B-like"/>
</dbReference>
<evidence type="ECO:0000256" key="4">
    <source>
        <dbReference type="ARBA" id="ARBA00022989"/>
    </source>
</evidence>
<keyword evidence="4 6" id="KW-1133">Transmembrane helix</keyword>
<evidence type="ECO:0000256" key="6">
    <source>
        <dbReference type="SAM" id="Phobius"/>
    </source>
</evidence>
<dbReference type="PANTHER" id="PTHR31885:SF6">
    <property type="entry name" value="GH04784P"/>
    <property type="match status" value="1"/>
</dbReference>
<comment type="similarity">
    <text evidence="2">Belongs to the TMEM86 family.</text>
</comment>
<dbReference type="GO" id="GO:0016020">
    <property type="term" value="C:membrane"/>
    <property type="evidence" value="ECO:0007669"/>
    <property type="project" value="UniProtKB-SubCell"/>
</dbReference>
<accession>A0A401QYM4</accession>
<dbReference type="PANTHER" id="PTHR31885">
    <property type="entry name" value="GH04784P"/>
    <property type="match status" value="1"/>
</dbReference>
<evidence type="ECO:0000256" key="2">
    <source>
        <dbReference type="ARBA" id="ARBA00007375"/>
    </source>
</evidence>
<dbReference type="EMBL" id="BHXC01000006">
    <property type="protein sequence ID" value="GCB90476.1"/>
    <property type="molecule type" value="Genomic_DNA"/>
</dbReference>
<dbReference type="AlphaFoldDB" id="A0A401QYM4"/>
<proteinExistence type="inferred from homology"/>
<dbReference type="Proteomes" id="UP000288351">
    <property type="component" value="Unassembled WGS sequence"/>
</dbReference>